<proteinExistence type="predicted"/>
<keyword evidence="2 4" id="KW-0862">Zinc</keyword>
<feature type="compositionally biased region" description="Polar residues" evidence="5">
    <location>
        <begin position="127"/>
        <end position="136"/>
    </location>
</feature>
<protein>
    <recommendedName>
        <fullName evidence="6">LIM zinc-binding domain-containing protein</fullName>
    </recommendedName>
</protein>
<dbReference type="CDD" id="cd08368">
    <property type="entry name" value="LIM"/>
    <property type="match status" value="1"/>
</dbReference>
<dbReference type="Proteomes" id="UP000825002">
    <property type="component" value="Unassembled WGS sequence"/>
</dbReference>
<evidence type="ECO:0000313" key="8">
    <source>
        <dbReference type="Proteomes" id="UP000825002"/>
    </source>
</evidence>
<dbReference type="PROSITE" id="PS00478">
    <property type="entry name" value="LIM_DOMAIN_1"/>
    <property type="match status" value="1"/>
</dbReference>
<dbReference type="InterPro" id="IPR001781">
    <property type="entry name" value="Znf_LIM"/>
</dbReference>
<sequence>MPEMNINEPLKTMSSDYCQKLLNDAAKVSYSINDEQERSKCEKFYAVDDWDLEQRLVRHRSRKELFDDELDVDSGAEFTSPVPLSMPKGELIEQNSERSLQRTTLGRPESSPSPSPVLASGHESKLSDNTNKSIYFESTNDGEDYYKREVTSTLNPLDGPYQEHTEVVYEEEVTTHIEPIFFDFEEPKAIKASDSGYFEPPKDTYEVEEELVEDDEDTRGWMRQEQPKPIEYIKREPLKQVYYEAKKPGRPELEEEKRMEDPNLFWMKMGPAQYGPPFGSLRRRKAREEEWVGPPCELCHKQIEERRCMLAENMKFHFWHFACSFCMKTLKVNDFLIAQADNKPYCLNCHKRSFPEISLLNMNLDDA</sequence>
<gene>
    <name evidence="7" type="ORF">GZH46_01320</name>
</gene>
<dbReference type="Gene3D" id="2.10.110.10">
    <property type="entry name" value="Cysteine Rich Protein"/>
    <property type="match status" value="1"/>
</dbReference>
<evidence type="ECO:0000313" key="7">
    <source>
        <dbReference type="EMBL" id="KAG9510139.1"/>
    </source>
</evidence>
<comment type="caution">
    <text evidence="7">The sequence shown here is derived from an EMBL/GenBank/DDBJ whole genome shotgun (WGS) entry which is preliminary data.</text>
</comment>
<dbReference type="SMART" id="SM00132">
    <property type="entry name" value="LIM"/>
    <property type="match status" value="1"/>
</dbReference>
<accession>A0ABQ7S9Q1</accession>
<evidence type="ECO:0000256" key="3">
    <source>
        <dbReference type="ARBA" id="ARBA00023038"/>
    </source>
</evidence>
<reference evidence="7 8" key="1">
    <citation type="submission" date="2020-10" db="EMBL/GenBank/DDBJ databases">
        <authorList>
            <person name="Klimov P.B."/>
            <person name="Dyachkov S.M."/>
            <person name="Chetverikov P.E."/>
        </authorList>
    </citation>
    <scope>NUCLEOTIDE SEQUENCE [LARGE SCALE GENOMIC DNA]</scope>
    <source>
        <strain evidence="7">BMOC 18-1129-001#AD2665</strain>
        <tissue evidence="7">Entire mites</tissue>
    </source>
</reference>
<dbReference type="EMBL" id="JAIFTH010000223">
    <property type="protein sequence ID" value="KAG9510139.1"/>
    <property type="molecule type" value="Genomic_DNA"/>
</dbReference>
<organism evidence="7 8">
    <name type="scientific">Fragariocoptes setiger</name>
    <dbReference type="NCBI Taxonomy" id="1670756"/>
    <lineage>
        <taxon>Eukaryota</taxon>
        <taxon>Metazoa</taxon>
        <taxon>Ecdysozoa</taxon>
        <taxon>Arthropoda</taxon>
        <taxon>Chelicerata</taxon>
        <taxon>Arachnida</taxon>
        <taxon>Acari</taxon>
        <taxon>Acariformes</taxon>
        <taxon>Trombidiformes</taxon>
        <taxon>Prostigmata</taxon>
        <taxon>Eupodina</taxon>
        <taxon>Eriophyoidea</taxon>
        <taxon>Phytoptidae</taxon>
        <taxon>Fragariocoptes</taxon>
    </lineage>
</organism>
<keyword evidence="3 4" id="KW-0440">LIM domain</keyword>
<keyword evidence="1 4" id="KW-0479">Metal-binding</keyword>
<evidence type="ECO:0000256" key="2">
    <source>
        <dbReference type="ARBA" id="ARBA00022833"/>
    </source>
</evidence>
<feature type="domain" description="LIM zinc-binding" evidence="6">
    <location>
        <begin position="294"/>
        <end position="356"/>
    </location>
</feature>
<dbReference type="PROSITE" id="PS50023">
    <property type="entry name" value="LIM_DOMAIN_2"/>
    <property type="match status" value="1"/>
</dbReference>
<evidence type="ECO:0000256" key="4">
    <source>
        <dbReference type="PROSITE-ProRule" id="PRU00125"/>
    </source>
</evidence>
<evidence type="ECO:0000256" key="5">
    <source>
        <dbReference type="SAM" id="MobiDB-lite"/>
    </source>
</evidence>
<evidence type="ECO:0000259" key="6">
    <source>
        <dbReference type="PROSITE" id="PS50023"/>
    </source>
</evidence>
<evidence type="ECO:0000256" key="1">
    <source>
        <dbReference type="ARBA" id="ARBA00022723"/>
    </source>
</evidence>
<name>A0ABQ7S9Q1_9ACAR</name>
<keyword evidence="8" id="KW-1185">Reference proteome</keyword>
<dbReference type="Pfam" id="PF00412">
    <property type="entry name" value="LIM"/>
    <property type="match status" value="1"/>
</dbReference>
<feature type="region of interest" description="Disordered" evidence="5">
    <location>
        <begin position="77"/>
        <end position="136"/>
    </location>
</feature>